<evidence type="ECO:0000313" key="1">
    <source>
        <dbReference type="EMBL" id="SPE31369.1"/>
    </source>
</evidence>
<sequence>MPQRIGRSKKHVHKLNNTGHGEIVDADLASYFDLLPHAEFLDSVAFGVVDGAMLHLIKMSPRSTGGRDG</sequence>
<name>A0A2N9M7C4_9BACT</name>
<protein>
    <submittedName>
        <fullName evidence="1">Uncharacterized protein</fullName>
    </submittedName>
</protein>
<gene>
    <name evidence="1" type="ORF">SBA5_880037</name>
</gene>
<dbReference type="EMBL" id="OKRB01000150">
    <property type="protein sequence ID" value="SPE31369.1"/>
    <property type="molecule type" value="Genomic_DNA"/>
</dbReference>
<accession>A0A2N9M7C4</accession>
<proteinExistence type="predicted"/>
<reference evidence="2" key="1">
    <citation type="submission" date="2018-02" db="EMBL/GenBank/DDBJ databases">
        <authorList>
            <person name="Hausmann B."/>
        </authorList>
    </citation>
    <scope>NUCLEOTIDE SEQUENCE [LARGE SCALE GENOMIC DNA]</scope>
    <source>
        <strain evidence="2">Peat soil MAG SbA5</strain>
    </source>
</reference>
<dbReference type="AlphaFoldDB" id="A0A2N9M7C4"/>
<dbReference type="Proteomes" id="UP000239735">
    <property type="component" value="Unassembled WGS sequence"/>
</dbReference>
<evidence type="ECO:0000313" key="2">
    <source>
        <dbReference type="Proteomes" id="UP000239735"/>
    </source>
</evidence>
<organism evidence="1 2">
    <name type="scientific">Candidatus Sulfuritelmatomonas gaucii</name>
    <dbReference type="NCBI Taxonomy" id="2043161"/>
    <lineage>
        <taxon>Bacteria</taxon>
        <taxon>Pseudomonadati</taxon>
        <taxon>Acidobacteriota</taxon>
        <taxon>Terriglobia</taxon>
        <taxon>Terriglobales</taxon>
        <taxon>Acidobacteriaceae</taxon>
        <taxon>Candidatus Sulfuritelmatomonas</taxon>
    </lineage>
</organism>